<name>A0A0V1A252_9BILA</name>
<comment type="caution">
    <text evidence="1">The sequence shown here is derived from an EMBL/GenBank/DDBJ whole genome shotgun (WGS) entry which is preliminary data.</text>
</comment>
<sequence length="103" mass="11928">MPFLSGTSVVSLIIRPVMLPTGVHLEFMAFPSRSSVPLLITNSKKELDIVYGIDYVNVREFSRRREGLSYRFQCIVRSKSSYRCHCILNLPWRRGSQWSVAYL</sequence>
<keyword evidence="2" id="KW-1185">Reference proteome</keyword>
<proteinExistence type="predicted"/>
<accession>A0A0V1A252</accession>
<dbReference type="Proteomes" id="UP000054783">
    <property type="component" value="Unassembled WGS sequence"/>
</dbReference>
<dbReference type="AlphaFoldDB" id="A0A0V1A252"/>
<protein>
    <submittedName>
        <fullName evidence="1">Uncharacterized protein</fullName>
    </submittedName>
</protein>
<evidence type="ECO:0000313" key="2">
    <source>
        <dbReference type="Proteomes" id="UP000054783"/>
    </source>
</evidence>
<reference evidence="1 2" key="1">
    <citation type="submission" date="2015-01" db="EMBL/GenBank/DDBJ databases">
        <title>Evolution of Trichinella species and genotypes.</title>
        <authorList>
            <person name="Korhonen P.K."/>
            <person name="Edoardo P."/>
            <person name="Giuseppe L.R."/>
            <person name="Gasser R.B."/>
        </authorList>
    </citation>
    <scope>NUCLEOTIDE SEQUENCE [LARGE SCALE GENOMIC DNA]</scope>
    <source>
        <strain evidence="1">ISS2496</strain>
    </source>
</reference>
<evidence type="ECO:0000313" key="1">
    <source>
        <dbReference type="EMBL" id="KRY18923.1"/>
    </source>
</evidence>
<dbReference type="EMBL" id="JYDQ01000041">
    <property type="protein sequence ID" value="KRY18923.1"/>
    <property type="molecule type" value="Genomic_DNA"/>
</dbReference>
<gene>
    <name evidence="1" type="ORF">T12_15259</name>
</gene>
<organism evidence="1 2">
    <name type="scientific">Trichinella patagoniensis</name>
    <dbReference type="NCBI Taxonomy" id="990121"/>
    <lineage>
        <taxon>Eukaryota</taxon>
        <taxon>Metazoa</taxon>
        <taxon>Ecdysozoa</taxon>
        <taxon>Nematoda</taxon>
        <taxon>Enoplea</taxon>
        <taxon>Dorylaimia</taxon>
        <taxon>Trichinellida</taxon>
        <taxon>Trichinellidae</taxon>
        <taxon>Trichinella</taxon>
    </lineage>
</organism>